<gene>
    <name evidence="1" type="ORF">CFP56_040291</name>
</gene>
<sequence>MKLQIRAVKRLGLTLLEFYPSGWAQLIILRWAVLQDTPLSVLLPACPEPNEQWDQSTQMISSLFFYKTKLEAYNPLPKSLISNDKFISATHRVLANQVGPRISVACFFSNHIQKQMQPINRLYGPIKELLSDDNPPLYRETSEKEYAFKGFGNSVLDHFRL</sequence>
<dbReference type="InterPro" id="IPR027443">
    <property type="entry name" value="IPNS-like_sf"/>
</dbReference>
<keyword evidence="2" id="KW-1185">Reference proteome</keyword>
<name>A0AAW0LLB1_QUESU</name>
<dbReference type="SUPFAM" id="SSF51197">
    <property type="entry name" value="Clavaminate synthase-like"/>
    <property type="match status" value="1"/>
</dbReference>
<reference evidence="1 2" key="1">
    <citation type="journal article" date="2018" name="Sci. Data">
        <title>The draft genome sequence of cork oak.</title>
        <authorList>
            <person name="Ramos A.M."/>
            <person name="Usie A."/>
            <person name="Barbosa P."/>
            <person name="Barros P.M."/>
            <person name="Capote T."/>
            <person name="Chaves I."/>
            <person name="Simoes F."/>
            <person name="Abreu I."/>
            <person name="Carrasquinho I."/>
            <person name="Faro C."/>
            <person name="Guimaraes J.B."/>
            <person name="Mendonca D."/>
            <person name="Nobrega F."/>
            <person name="Rodrigues L."/>
            <person name="Saibo N.J.M."/>
            <person name="Varela M.C."/>
            <person name="Egas C."/>
            <person name="Matos J."/>
            <person name="Miguel C.M."/>
            <person name="Oliveira M.M."/>
            <person name="Ricardo C.P."/>
            <person name="Goncalves S."/>
        </authorList>
    </citation>
    <scope>NUCLEOTIDE SEQUENCE [LARGE SCALE GENOMIC DNA]</scope>
    <source>
        <strain evidence="2">cv. HL8</strain>
    </source>
</reference>
<evidence type="ECO:0000313" key="1">
    <source>
        <dbReference type="EMBL" id="KAK7852090.1"/>
    </source>
</evidence>
<evidence type="ECO:0000313" key="2">
    <source>
        <dbReference type="Proteomes" id="UP000237347"/>
    </source>
</evidence>
<dbReference type="Gene3D" id="2.60.120.330">
    <property type="entry name" value="B-lactam Antibiotic, Isopenicillin N Synthase, Chain"/>
    <property type="match status" value="1"/>
</dbReference>
<dbReference type="AlphaFoldDB" id="A0AAW0LLB1"/>
<accession>A0AAW0LLB1</accession>
<protein>
    <submittedName>
        <fullName evidence="1">1-aminocyclopropane-1-carboxylate oxidase like protein 7</fullName>
    </submittedName>
</protein>
<organism evidence="1 2">
    <name type="scientific">Quercus suber</name>
    <name type="common">Cork oak</name>
    <dbReference type="NCBI Taxonomy" id="58331"/>
    <lineage>
        <taxon>Eukaryota</taxon>
        <taxon>Viridiplantae</taxon>
        <taxon>Streptophyta</taxon>
        <taxon>Embryophyta</taxon>
        <taxon>Tracheophyta</taxon>
        <taxon>Spermatophyta</taxon>
        <taxon>Magnoliopsida</taxon>
        <taxon>eudicotyledons</taxon>
        <taxon>Gunneridae</taxon>
        <taxon>Pentapetalae</taxon>
        <taxon>rosids</taxon>
        <taxon>fabids</taxon>
        <taxon>Fagales</taxon>
        <taxon>Fagaceae</taxon>
        <taxon>Quercus</taxon>
    </lineage>
</organism>
<dbReference type="Proteomes" id="UP000237347">
    <property type="component" value="Unassembled WGS sequence"/>
</dbReference>
<proteinExistence type="predicted"/>
<dbReference type="EMBL" id="PKMF04000080">
    <property type="protein sequence ID" value="KAK7852090.1"/>
    <property type="molecule type" value="Genomic_DNA"/>
</dbReference>
<comment type="caution">
    <text evidence="1">The sequence shown here is derived from an EMBL/GenBank/DDBJ whole genome shotgun (WGS) entry which is preliminary data.</text>
</comment>